<dbReference type="SUPFAM" id="SSF56672">
    <property type="entry name" value="DNA/RNA polymerases"/>
    <property type="match status" value="1"/>
</dbReference>
<gene>
    <name evidence="11" type="ORF">RF11_06250</name>
</gene>
<dbReference type="InterPro" id="IPR043502">
    <property type="entry name" value="DNA/RNA_pol_sf"/>
</dbReference>
<feature type="domain" description="Integrase catalytic" evidence="10">
    <location>
        <begin position="1016"/>
        <end position="1178"/>
    </location>
</feature>
<dbReference type="InterPro" id="IPR036397">
    <property type="entry name" value="RNaseH_sf"/>
</dbReference>
<evidence type="ECO:0000313" key="12">
    <source>
        <dbReference type="Proteomes" id="UP000031668"/>
    </source>
</evidence>
<evidence type="ECO:0000256" key="1">
    <source>
        <dbReference type="ARBA" id="ARBA00012493"/>
    </source>
</evidence>
<dbReference type="GO" id="GO:0003964">
    <property type="term" value="F:RNA-directed DNA polymerase activity"/>
    <property type="evidence" value="ECO:0007669"/>
    <property type="project" value="UniProtKB-KW"/>
</dbReference>
<dbReference type="EMBL" id="JWZT01000077">
    <property type="protein sequence ID" value="KII75018.1"/>
    <property type="molecule type" value="Genomic_DNA"/>
</dbReference>
<dbReference type="Pfam" id="PF17921">
    <property type="entry name" value="Integrase_H2C2"/>
    <property type="match status" value="1"/>
</dbReference>
<dbReference type="Gene3D" id="2.40.70.10">
    <property type="entry name" value="Acid Proteases"/>
    <property type="match status" value="1"/>
</dbReference>
<dbReference type="CDD" id="cd09274">
    <property type="entry name" value="RNase_HI_RT_Ty3"/>
    <property type="match status" value="1"/>
</dbReference>
<dbReference type="PROSITE" id="PS50878">
    <property type="entry name" value="RT_POL"/>
    <property type="match status" value="1"/>
</dbReference>
<evidence type="ECO:0000256" key="5">
    <source>
        <dbReference type="ARBA" id="ARBA00022759"/>
    </source>
</evidence>
<name>A0A0C2JZC1_THEKT</name>
<evidence type="ECO:0000256" key="6">
    <source>
        <dbReference type="ARBA" id="ARBA00022801"/>
    </source>
</evidence>
<evidence type="ECO:0000256" key="2">
    <source>
        <dbReference type="ARBA" id="ARBA00022679"/>
    </source>
</evidence>
<dbReference type="EC" id="2.7.7.49" evidence="1"/>
<evidence type="ECO:0000259" key="10">
    <source>
        <dbReference type="PROSITE" id="PS50994"/>
    </source>
</evidence>
<dbReference type="PANTHER" id="PTHR37984">
    <property type="entry name" value="PROTEIN CBG26694"/>
    <property type="match status" value="1"/>
</dbReference>
<dbReference type="CDD" id="cd00303">
    <property type="entry name" value="retropepsin_like"/>
    <property type="match status" value="1"/>
</dbReference>
<dbReference type="InterPro" id="IPR001584">
    <property type="entry name" value="Integrase_cat-core"/>
</dbReference>
<organism evidence="11 12">
    <name type="scientific">Thelohanellus kitauei</name>
    <name type="common">Myxosporean</name>
    <dbReference type="NCBI Taxonomy" id="669202"/>
    <lineage>
        <taxon>Eukaryota</taxon>
        <taxon>Metazoa</taxon>
        <taxon>Cnidaria</taxon>
        <taxon>Myxozoa</taxon>
        <taxon>Myxosporea</taxon>
        <taxon>Bivalvulida</taxon>
        <taxon>Platysporina</taxon>
        <taxon>Myxobolidae</taxon>
        <taxon>Thelohanellus</taxon>
    </lineage>
</organism>
<dbReference type="GO" id="GO:0003676">
    <property type="term" value="F:nucleic acid binding"/>
    <property type="evidence" value="ECO:0007669"/>
    <property type="project" value="InterPro"/>
</dbReference>
<dbReference type="InterPro" id="IPR000477">
    <property type="entry name" value="RT_dom"/>
</dbReference>
<dbReference type="Gene3D" id="3.30.70.270">
    <property type="match status" value="2"/>
</dbReference>
<dbReference type="SUPFAM" id="SSF53098">
    <property type="entry name" value="Ribonuclease H-like"/>
    <property type="match status" value="1"/>
</dbReference>
<feature type="domain" description="Reverse transcriptase" evidence="9">
    <location>
        <begin position="516"/>
        <end position="693"/>
    </location>
</feature>
<sequence length="1301" mass="150608">MLRGSYPPGYIRVISLEKDPGNSEEAESRKIHDSLPKYTFQVEIKELGIKVDQTVIGLSNMEKQDVFAWVDNFRSLMTRCEWVDAGARKMLYHLVDQTYHSVMNERKTTEECLNALCDHKFPASRAMELYQKLKGIKQDDFYYIRDYHQEIVDTVQKLATSKRWGKREIQNRVEETFFTGLNKTTDIEMAKVGARSIDDILNRIIDVESVIARDARNTVKNQESLRRENDSKPREQYSQIRDEYNRPRDEYVKPRENRYCSYCRSYTHNTAVCFKKPKAPPRESDSRIDRKYSLGRNNHIILEEKSSLSSIELIVETNRTSLPALVDTGSHYSYISEEWSKKEGVAILKGPSYEIICANSTRVKGEDYVTLQCRIVDTDHHFSQNFKCIKNLNVQMILGMDFLLDNRAVIDLKRKEIKIGQKSLSLIDYCKPEQVLIEKTNLSKLSETEPSTDYDIPNDVQVLITELENSNPTIGVIPSGEHDIVLIDPLKINISKPYPIPFQMLPTVKDEVERLLQLGIIRESNSPFSSPAFCIKKKTGEARLVVDFRKLNLNTVSQSYPCPNLSDCFQELKGCLWFSQIDLKSGYFQISLSEKSMQYTSFVLPFGQFEYTKLCFGLKNAPRAFQRAMNNMLGHLPFVKCYIDDILIASKSYEEHSEHVKLVLSILKESGCSINFDKSKFFLREVQYLGFIISHEGIRPDISRIEIHTNQRVPKTRKQLMKLIGRLNWYRPFVKNLSGKIADITDKLKGSAEFKWTEEDGKVLYDIYEEIKKQTLLNFPDYTKAFTLYTDASLKGIGGILTQEDKLVGIFSYKFKPNELNYNTIEKEFLGIYLSLNHFKNIIFNSLTHVYTDNKNLTYNPDNSSKRVQNWKNLLNDFDYELHHIKGCDNLAADEISRVYLIDENQGYNYPYEEIQKWQQSEVTQFSKTKQIFEHFLKFDEKDRLIIPTKYGVKFVRKVHEDLGHPGGRSLIGILKSYICLPGLSKICYHVSKSCILCQQNKPFNPRKGKLTGGIYSEKPFSIISSDIVGPYESQNFINDLDNNKFWILTVTDICTRYSCAILLRRPDAENVSLLLEKHWFKRFGCPKTIISDQGKQYTSNQYKAMLKKHGISPCYTSTYNPTCNGVSERINSSISSVLRICRGGSLSAAIELINIRLNCSFHRILNATPFELKNEYSYMDPIRRKCNKLTDAKKRTLKNISEEEKKRNDIRDIQYSYKLHDKVYVQAATKGKMDKRFDGPFEVLGVMHNRLYVKTGNKSEWVNLKRLKPYVAEEGEDVVPTGLRPTNPRILPEWAESKRG</sequence>
<protein>
    <recommendedName>
        <fullName evidence="1">RNA-directed DNA polymerase</fullName>
        <ecNumber evidence="1">2.7.7.49</ecNumber>
    </recommendedName>
</protein>
<dbReference type="Proteomes" id="UP000031668">
    <property type="component" value="Unassembled WGS sequence"/>
</dbReference>
<dbReference type="InterPro" id="IPR041588">
    <property type="entry name" value="Integrase_H2C2"/>
</dbReference>
<dbReference type="InterPro" id="IPR041373">
    <property type="entry name" value="RT_RNaseH"/>
</dbReference>
<dbReference type="Gene3D" id="2.30.30.850">
    <property type="match status" value="1"/>
</dbReference>
<dbReference type="PANTHER" id="PTHR37984:SF5">
    <property type="entry name" value="PROTEIN NYNRIN-LIKE"/>
    <property type="match status" value="1"/>
</dbReference>
<evidence type="ECO:0000256" key="3">
    <source>
        <dbReference type="ARBA" id="ARBA00022695"/>
    </source>
</evidence>
<keyword evidence="2" id="KW-0808">Transferase</keyword>
<dbReference type="Gene3D" id="3.10.10.10">
    <property type="entry name" value="HIV Type 1 Reverse Transcriptase, subunit A, domain 1"/>
    <property type="match status" value="1"/>
</dbReference>
<dbReference type="InterPro" id="IPR050951">
    <property type="entry name" value="Retrovirus_Pol_polyprotein"/>
</dbReference>
<keyword evidence="5" id="KW-0255">Endonuclease</keyword>
<dbReference type="InterPro" id="IPR043128">
    <property type="entry name" value="Rev_trsase/Diguanyl_cyclase"/>
</dbReference>
<dbReference type="GO" id="GO:0016787">
    <property type="term" value="F:hydrolase activity"/>
    <property type="evidence" value="ECO:0007669"/>
    <property type="project" value="UniProtKB-KW"/>
</dbReference>
<dbReference type="PROSITE" id="PS50994">
    <property type="entry name" value="INTEGRASE"/>
    <property type="match status" value="1"/>
</dbReference>
<dbReference type="GO" id="GO:0015074">
    <property type="term" value="P:DNA integration"/>
    <property type="evidence" value="ECO:0007669"/>
    <property type="project" value="InterPro"/>
</dbReference>
<keyword evidence="12" id="KW-1185">Reference proteome</keyword>
<dbReference type="Pfam" id="PF08284">
    <property type="entry name" value="RVP_2"/>
    <property type="match status" value="1"/>
</dbReference>
<dbReference type="Pfam" id="PF00078">
    <property type="entry name" value="RVT_1"/>
    <property type="match status" value="1"/>
</dbReference>
<keyword evidence="3" id="KW-0548">Nucleotidyltransferase</keyword>
<feature type="region of interest" description="Disordered" evidence="8">
    <location>
        <begin position="221"/>
        <end position="248"/>
    </location>
</feature>
<dbReference type="GO" id="GO:0004519">
    <property type="term" value="F:endonuclease activity"/>
    <property type="evidence" value="ECO:0007669"/>
    <property type="project" value="UniProtKB-KW"/>
</dbReference>
<keyword evidence="6" id="KW-0378">Hydrolase</keyword>
<dbReference type="OrthoDB" id="6773263at2759"/>
<accession>A0A0C2JZC1</accession>
<proteinExistence type="predicted"/>
<dbReference type="InterPro" id="IPR012337">
    <property type="entry name" value="RNaseH-like_sf"/>
</dbReference>
<dbReference type="Pfam" id="PF00665">
    <property type="entry name" value="rve"/>
    <property type="match status" value="1"/>
</dbReference>
<comment type="caution">
    <text evidence="11">The sequence shown here is derived from an EMBL/GenBank/DDBJ whole genome shotgun (WGS) entry which is preliminary data.</text>
</comment>
<evidence type="ECO:0000256" key="4">
    <source>
        <dbReference type="ARBA" id="ARBA00022722"/>
    </source>
</evidence>
<dbReference type="Pfam" id="PF17917">
    <property type="entry name" value="RT_RNaseH"/>
    <property type="match status" value="1"/>
</dbReference>
<reference evidence="11 12" key="1">
    <citation type="journal article" date="2014" name="Genome Biol. Evol.">
        <title>The genome of the myxosporean Thelohanellus kitauei shows adaptations to nutrient acquisition within its fish host.</title>
        <authorList>
            <person name="Yang Y."/>
            <person name="Xiong J."/>
            <person name="Zhou Z."/>
            <person name="Huo F."/>
            <person name="Miao W."/>
            <person name="Ran C."/>
            <person name="Liu Y."/>
            <person name="Zhang J."/>
            <person name="Feng J."/>
            <person name="Wang M."/>
            <person name="Wang M."/>
            <person name="Wang L."/>
            <person name="Yao B."/>
        </authorList>
    </citation>
    <scope>NUCLEOTIDE SEQUENCE [LARGE SCALE GENOMIC DNA]</scope>
    <source>
        <strain evidence="11">Wuqing</strain>
    </source>
</reference>
<evidence type="ECO:0000259" key="9">
    <source>
        <dbReference type="PROSITE" id="PS50878"/>
    </source>
</evidence>
<dbReference type="Gene3D" id="3.30.420.10">
    <property type="entry name" value="Ribonuclease H-like superfamily/Ribonuclease H"/>
    <property type="match status" value="1"/>
</dbReference>
<evidence type="ECO:0000256" key="8">
    <source>
        <dbReference type="SAM" id="MobiDB-lite"/>
    </source>
</evidence>
<dbReference type="OMA" id="CWIXENG"/>
<evidence type="ECO:0000313" key="11">
    <source>
        <dbReference type="EMBL" id="KII75018.1"/>
    </source>
</evidence>
<dbReference type="InterPro" id="IPR021109">
    <property type="entry name" value="Peptidase_aspartic_dom_sf"/>
</dbReference>
<keyword evidence="4" id="KW-0540">Nuclease</keyword>
<keyword evidence="7" id="KW-0695">RNA-directed DNA polymerase</keyword>
<dbReference type="SUPFAM" id="SSF50630">
    <property type="entry name" value="Acid proteases"/>
    <property type="match status" value="1"/>
</dbReference>
<dbReference type="CDD" id="cd01647">
    <property type="entry name" value="RT_LTR"/>
    <property type="match status" value="1"/>
</dbReference>
<evidence type="ECO:0000256" key="7">
    <source>
        <dbReference type="ARBA" id="ARBA00022918"/>
    </source>
</evidence>
<dbReference type="Gene3D" id="1.10.340.70">
    <property type="match status" value="1"/>
</dbReference>